<dbReference type="Proteomes" id="UP000800038">
    <property type="component" value="Unassembled WGS sequence"/>
</dbReference>
<keyword evidence="2" id="KW-1185">Reference proteome</keyword>
<organism evidence="1 2">
    <name type="scientific">Clathrospora elynae</name>
    <dbReference type="NCBI Taxonomy" id="706981"/>
    <lineage>
        <taxon>Eukaryota</taxon>
        <taxon>Fungi</taxon>
        <taxon>Dikarya</taxon>
        <taxon>Ascomycota</taxon>
        <taxon>Pezizomycotina</taxon>
        <taxon>Dothideomycetes</taxon>
        <taxon>Pleosporomycetidae</taxon>
        <taxon>Pleosporales</taxon>
        <taxon>Diademaceae</taxon>
        <taxon>Clathrospora</taxon>
    </lineage>
</organism>
<sequence length="172" mass="20023">MEPNVSFYAVATALNPALRLNWFQNHWKNFPLRVRKAHQSMKKLFEDYISSKAEADNELQLPPPSRQKLPSSSSSNNLYAWAMAIDLHLLTGNKNKRQHCIGHLKEYYKALSIDLNTTNKRGWPELDKPWRWWLQVGRNRFPILFKMATNCLSIPSQRDKPSQMIKMGLAAE</sequence>
<reference evidence="1" key="1">
    <citation type="journal article" date="2020" name="Stud. Mycol.">
        <title>101 Dothideomycetes genomes: a test case for predicting lifestyles and emergence of pathogens.</title>
        <authorList>
            <person name="Haridas S."/>
            <person name="Albert R."/>
            <person name="Binder M."/>
            <person name="Bloem J."/>
            <person name="Labutti K."/>
            <person name="Salamov A."/>
            <person name="Andreopoulos B."/>
            <person name="Baker S."/>
            <person name="Barry K."/>
            <person name="Bills G."/>
            <person name="Bluhm B."/>
            <person name="Cannon C."/>
            <person name="Castanera R."/>
            <person name="Culley D."/>
            <person name="Daum C."/>
            <person name="Ezra D."/>
            <person name="Gonzalez J."/>
            <person name="Henrissat B."/>
            <person name="Kuo A."/>
            <person name="Liang C."/>
            <person name="Lipzen A."/>
            <person name="Lutzoni F."/>
            <person name="Magnuson J."/>
            <person name="Mondo S."/>
            <person name="Nolan M."/>
            <person name="Ohm R."/>
            <person name="Pangilinan J."/>
            <person name="Park H.-J."/>
            <person name="Ramirez L."/>
            <person name="Alfaro M."/>
            <person name="Sun H."/>
            <person name="Tritt A."/>
            <person name="Yoshinaga Y."/>
            <person name="Zwiers L.-H."/>
            <person name="Turgeon B."/>
            <person name="Goodwin S."/>
            <person name="Spatafora J."/>
            <person name="Crous P."/>
            <person name="Grigoriev I."/>
        </authorList>
    </citation>
    <scope>NUCLEOTIDE SEQUENCE</scope>
    <source>
        <strain evidence="1">CBS 161.51</strain>
    </source>
</reference>
<gene>
    <name evidence="1" type="ORF">EJ02DRAFT_486282</name>
</gene>
<dbReference type="InterPro" id="IPR012337">
    <property type="entry name" value="RNaseH-like_sf"/>
</dbReference>
<evidence type="ECO:0008006" key="3">
    <source>
        <dbReference type="Google" id="ProtNLM"/>
    </source>
</evidence>
<dbReference type="SUPFAM" id="SSF53098">
    <property type="entry name" value="Ribonuclease H-like"/>
    <property type="match status" value="1"/>
</dbReference>
<protein>
    <recommendedName>
        <fullName evidence="3">HAT C-terminal dimerisation domain-containing protein</fullName>
    </recommendedName>
</protein>
<name>A0A6A5ST58_9PLEO</name>
<accession>A0A6A5ST58</accession>
<evidence type="ECO:0000313" key="2">
    <source>
        <dbReference type="Proteomes" id="UP000800038"/>
    </source>
</evidence>
<evidence type="ECO:0000313" key="1">
    <source>
        <dbReference type="EMBL" id="KAF1943323.1"/>
    </source>
</evidence>
<dbReference type="AlphaFoldDB" id="A0A6A5ST58"/>
<dbReference type="EMBL" id="ML976026">
    <property type="protein sequence ID" value="KAF1943323.1"/>
    <property type="molecule type" value="Genomic_DNA"/>
</dbReference>
<proteinExistence type="predicted"/>
<dbReference type="OrthoDB" id="3944237at2759"/>